<feature type="transmembrane region" description="Helical" evidence="1">
    <location>
        <begin position="21"/>
        <end position="38"/>
    </location>
</feature>
<sequence>MAWAHSLFPGKGLPRPTFQRALILFMALNPGLIGWIEMDY</sequence>
<name>C7LSB6_DESBD</name>
<dbReference type="KEGG" id="dba:Dbac_2587"/>
<reference evidence="2 3" key="1">
    <citation type="journal article" date="2009" name="Stand. Genomic Sci.">
        <title>Complete genome sequence of Desulfomicrobium baculatum type strain (X).</title>
        <authorList>
            <person name="Copeland A."/>
            <person name="Spring S."/>
            <person name="Goker M."/>
            <person name="Schneider S."/>
            <person name="Lapidus A."/>
            <person name="Del Rio T.G."/>
            <person name="Tice H."/>
            <person name="Cheng J.F."/>
            <person name="Chen F."/>
            <person name="Nolan M."/>
            <person name="Bruce D."/>
            <person name="Goodwin L."/>
            <person name="Pitluck S."/>
            <person name="Ivanova N."/>
            <person name="Mavrommatis K."/>
            <person name="Ovchinnikova G."/>
            <person name="Pati A."/>
            <person name="Chen A."/>
            <person name="Palaniappan K."/>
            <person name="Land M."/>
            <person name="Hauser L."/>
            <person name="Chang Y.J."/>
            <person name="Jeffries C.C."/>
            <person name="Meincke L."/>
            <person name="Sims D."/>
            <person name="Brettin T."/>
            <person name="Detter J.C."/>
            <person name="Han C."/>
            <person name="Chain P."/>
            <person name="Bristow J."/>
            <person name="Eisen J.A."/>
            <person name="Markowitz V."/>
            <person name="Hugenholtz P."/>
            <person name="Kyrpides N.C."/>
            <person name="Klenk H.P."/>
            <person name="Lucas S."/>
        </authorList>
    </citation>
    <scope>NUCLEOTIDE SEQUENCE [LARGE SCALE GENOMIC DNA]</scope>
    <source>
        <strain evidence="3">DSM 4028 / VKM B-1378 / X</strain>
    </source>
</reference>
<evidence type="ECO:0000313" key="2">
    <source>
        <dbReference type="EMBL" id="ACU90664.1"/>
    </source>
</evidence>
<dbReference type="AlphaFoldDB" id="C7LSB6"/>
<accession>C7LSB6</accession>
<keyword evidence="1" id="KW-1133">Transmembrane helix</keyword>
<gene>
    <name evidence="2" type="ordered locus">Dbac_2587</name>
</gene>
<evidence type="ECO:0000313" key="3">
    <source>
        <dbReference type="Proteomes" id="UP000002216"/>
    </source>
</evidence>
<keyword evidence="1" id="KW-0472">Membrane</keyword>
<evidence type="ECO:0000256" key="1">
    <source>
        <dbReference type="SAM" id="Phobius"/>
    </source>
</evidence>
<keyword evidence="1" id="KW-0812">Transmembrane</keyword>
<keyword evidence="3" id="KW-1185">Reference proteome</keyword>
<proteinExistence type="predicted"/>
<protein>
    <submittedName>
        <fullName evidence="2">Uncharacterized protein</fullName>
    </submittedName>
</protein>
<dbReference type="EMBL" id="CP001629">
    <property type="protein sequence ID" value="ACU90664.1"/>
    <property type="molecule type" value="Genomic_DNA"/>
</dbReference>
<dbReference type="STRING" id="525897.Dbac_2587"/>
<dbReference type="HOGENOM" id="CLU_3288431_0_0_7"/>
<dbReference type="Proteomes" id="UP000002216">
    <property type="component" value="Chromosome"/>
</dbReference>
<organism evidence="2 3">
    <name type="scientific">Desulfomicrobium baculatum (strain DSM 4028 / VKM B-1378 / X)</name>
    <name type="common">Desulfovibrio baculatus</name>
    <dbReference type="NCBI Taxonomy" id="525897"/>
    <lineage>
        <taxon>Bacteria</taxon>
        <taxon>Pseudomonadati</taxon>
        <taxon>Thermodesulfobacteriota</taxon>
        <taxon>Desulfovibrionia</taxon>
        <taxon>Desulfovibrionales</taxon>
        <taxon>Desulfomicrobiaceae</taxon>
        <taxon>Desulfomicrobium</taxon>
    </lineage>
</organism>